<dbReference type="GeneID" id="80517620"/>
<proteinExistence type="predicted"/>
<sequence length="383" mass="45006">MATTSLTQSEEKIKLVFNVKTVDNGTITYKKANVDVRKKLLEVVPYFQAMFFSGFKESNKKVISIDLEVTKNMVKEYLGWLKLVEKYGTTRKYCPPNMPGIYIPIDKVDEYVNKLGFFIEHCQKQWENSEAADVSLIADLFYKKKEYSKTCLWIKTIYYVPNDISPEEASLLLSQKKLICITEYIMEKDIIRNICKQNWSLETFKLAYYFNDNIFLDYVSKPSWLDIENAEDIPIELLDYYCNKYIEELRGDDFANRSRYFCTANPIIGKLIWNQVSDKTDLLNAMQTPNRKMSALKKLTSFEELCEYVSKLGLRNDPITEELRELEKLKSSLERGEHTRYLDGYLRRYTNVNPDNIDTHADKRPLLIKVLNNKIAELKRKRV</sequence>
<dbReference type="EMBL" id="MF405918">
    <property type="protein sequence ID" value="QKU34308.1"/>
    <property type="molecule type" value="Genomic_DNA"/>
</dbReference>
<reference evidence="1" key="2">
    <citation type="journal article" date="2018" name="Nat. Commun.">
        <title>Tailed giant Tupanvirus possesses the most complete translational apparatus of the known virosphere.</title>
        <authorList>
            <person name="Abrahao J."/>
            <person name="Silva L."/>
            <person name="Silva L.S."/>
            <person name="Khalil J.Y.B."/>
            <person name="Rodrigues R."/>
            <person name="Arantes T."/>
            <person name="Assis F."/>
            <person name="Boratto P."/>
            <person name="Andrade M."/>
            <person name="Kroon E.G."/>
            <person name="Ribeiro B."/>
            <person name="Bergier I."/>
            <person name="Seligmann H."/>
            <person name="Ghigo E."/>
            <person name="Colson P."/>
            <person name="Levasseur A."/>
            <person name="Kroemer G."/>
            <person name="Raoult D."/>
            <person name="La Scola B."/>
        </authorList>
    </citation>
    <scope>NUCLEOTIDE SEQUENCE [LARGE SCALE GENOMIC DNA]</scope>
    <source>
        <strain evidence="1">Deep ocean</strain>
    </source>
</reference>
<reference evidence="1" key="1">
    <citation type="submission" date="2017-06" db="EMBL/GenBank/DDBJ databases">
        <authorList>
            <person name="Assis F.L."/>
            <person name="Abrahao J.S."/>
            <person name="Silva L."/>
            <person name="Khalil J.B."/>
            <person name="Rodrigues R."/>
            <person name="Silva L.S."/>
            <person name="Boratto P."/>
            <person name="Andrade M."/>
            <person name="Kroon E.G."/>
            <person name="Ribeiro B."/>
            <person name="Bergier I."/>
            <person name="Seligmann H."/>
            <person name="Ghigo E."/>
            <person name="Colson P."/>
            <person name="Levasseur A."/>
            <person name="Raoult D."/>
            <person name="Scola B.L."/>
        </authorList>
    </citation>
    <scope>NUCLEOTIDE SEQUENCE</scope>
    <source>
        <strain evidence="1">Deep ocean</strain>
    </source>
</reference>
<protein>
    <submittedName>
        <fullName evidence="1">Putative ORFan</fullName>
    </submittedName>
</protein>
<accession>A0A6N1NR41</accession>
<name>A0A6N1NR41_9VIRU</name>
<evidence type="ECO:0000313" key="1">
    <source>
        <dbReference type="EMBL" id="QKU34308.1"/>
    </source>
</evidence>
<dbReference type="KEGG" id="vg:80517620"/>
<dbReference type="RefSeq" id="YP_010780929.1">
    <property type="nucleotide sequence ID" value="NC_075038.1"/>
</dbReference>
<organism evidence="1">
    <name type="scientific">Tupanvirus deep ocean</name>
    <dbReference type="NCBI Taxonomy" id="2126984"/>
    <lineage>
        <taxon>Viruses</taxon>
        <taxon>Varidnaviria</taxon>
        <taxon>Bamfordvirae</taxon>
        <taxon>Nucleocytoviricota</taxon>
        <taxon>Megaviricetes</taxon>
        <taxon>Imitervirales</taxon>
        <taxon>Mimiviridae</taxon>
        <taxon>Megamimivirinae</taxon>
        <taxon>Tupanvirus</taxon>
        <taxon>Tupanvirus altamarinense</taxon>
    </lineage>
</organism>